<keyword evidence="3" id="KW-0269">Exonuclease</keyword>
<reference evidence="3 4" key="1">
    <citation type="submission" date="2018-03" db="EMBL/GenBank/DDBJ databases">
        <authorList>
            <person name="Keele B.F."/>
        </authorList>
    </citation>
    <scope>NUCLEOTIDE SEQUENCE [LARGE SCALE GENOMIC DNA]</scope>
    <source>
        <strain evidence="3 4">YL28-9</strain>
    </source>
</reference>
<evidence type="ECO:0000259" key="2">
    <source>
        <dbReference type="SMART" id="SM00483"/>
    </source>
</evidence>
<dbReference type="GO" id="GO:0071978">
    <property type="term" value="P:bacterial-type flagellum-dependent swarming motility"/>
    <property type="evidence" value="ECO:0007669"/>
    <property type="project" value="TreeGrafter"/>
</dbReference>
<dbReference type="Gene3D" id="1.10.150.110">
    <property type="entry name" value="DNA polymerase beta, N-terminal domain-like"/>
    <property type="match status" value="1"/>
</dbReference>
<protein>
    <submittedName>
        <fullName evidence="3">DNA polymerase/3'-5' exonuclease PolX</fullName>
    </submittedName>
</protein>
<dbReference type="SUPFAM" id="SSF81301">
    <property type="entry name" value="Nucleotidyltransferase"/>
    <property type="match status" value="1"/>
</dbReference>
<dbReference type="Gene3D" id="1.10.150.20">
    <property type="entry name" value="5' to 3' exonuclease, C-terminal subdomain"/>
    <property type="match status" value="1"/>
</dbReference>
<keyword evidence="3" id="KW-0540">Nuclease</keyword>
<dbReference type="GO" id="GO:0005829">
    <property type="term" value="C:cytosol"/>
    <property type="evidence" value="ECO:0007669"/>
    <property type="project" value="TreeGrafter"/>
</dbReference>
<gene>
    <name evidence="3" type="ORF">C7T94_13195</name>
</gene>
<proteinExistence type="predicted"/>
<dbReference type="SUPFAM" id="SSF89550">
    <property type="entry name" value="PHP domain-like"/>
    <property type="match status" value="1"/>
</dbReference>
<sequence>MENKAISRSLRTLSQLMELHEQNPFKIRSVANAAFKADKLPFRLDSKSEEELSKIDGIGKSIASKISELLTTGSMREMDELFALTPAGIVEMMGIKGIGPKKIAIIWRTLGIETVGELYYACNENRLIEAKGFGLKTQEEIKKAIEFKLAGNGRFLYARAEPAATALHQALSAWLHPLDEHALLGLGGAFRRCDEVIDGLDFILATSRREEVESRLPQFEDVPLIPAGESHYAGQTTDGMQVNLFFCDLRDFYIEYFRKTGSAAHVEAVLSRVAARHFENEAAIYAAAGLAFVAPELREDDTYLSQAEAGNLPELIRLEDLKGSIHNHSTWSDGVHSLEEMAVFCRDVLKLEYLGISDHSRTAVYAHGLYEERVAAQHLEIEALNARLEGFKIFKGIESDILSDGALDYPDDVLKTFDFVVASIHSNLKMDEQKATQRLIKAIENPYTTILGHPTGRLLLTRSGYPVDYRKIIDACAANGVVIEINSNPLRLDLDWRWHRYALDRGVMLSINPDAHRNEGFHDMRYGVLVGRKGGLSKTACLNALNRSEIEAYFNDRKSRI</sequence>
<dbReference type="InterPro" id="IPR002054">
    <property type="entry name" value="DNA-dir_DNA_pol_X"/>
</dbReference>
<feature type="domain" description="DNA-directed DNA polymerase X" evidence="2">
    <location>
        <begin position="1"/>
        <end position="299"/>
    </location>
</feature>
<dbReference type="GO" id="GO:0004527">
    <property type="term" value="F:exonuclease activity"/>
    <property type="evidence" value="ECO:0007669"/>
    <property type="project" value="UniProtKB-KW"/>
</dbReference>
<dbReference type="GO" id="GO:0042578">
    <property type="term" value="F:phosphoric ester hydrolase activity"/>
    <property type="evidence" value="ECO:0007669"/>
    <property type="project" value="TreeGrafter"/>
</dbReference>
<dbReference type="InterPro" id="IPR010996">
    <property type="entry name" value="HHH_MUS81"/>
</dbReference>
<keyword evidence="3" id="KW-0378">Hydrolase</keyword>
<dbReference type="GO" id="GO:0003677">
    <property type="term" value="F:DNA binding"/>
    <property type="evidence" value="ECO:0007669"/>
    <property type="project" value="InterPro"/>
</dbReference>
<dbReference type="Gene3D" id="3.20.20.140">
    <property type="entry name" value="Metal-dependent hydrolases"/>
    <property type="match status" value="1"/>
</dbReference>
<feature type="domain" description="Polymerase/histidinol phosphatase N-terminal" evidence="1">
    <location>
        <begin position="323"/>
        <end position="403"/>
    </location>
</feature>
<evidence type="ECO:0000259" key="1">
    <source>
        <dbReference type="SMART" id="SM00481"/>
    </source>
</evidence>
<dbReference type="CDD" id="cd07436">
    <property type="entry name" value="PHP_PolX"/>
    <property type="match status" value="1"/>
</dbReference>
<dbReference type="GO" id="GO:0003887">
    <property type="term" value="F:DNA-directed DNA polymerase activity"/>
    <property type="evidence" value="ECO:0007669"/>
    <property type="project" value="InterPro"/>
</dbReference>
<organism evidence="3 4">
    <name type="scientific">Pedobacter yulinensis</name>
    <dbReference type="NCBI Taxonomy" id="2126353"/>
    <lineage>
        <taxon>Bacteria</taxon>
        <taxon>Pseudomonadati</taxon>
        <taxon>Bacteroidota</taxon>
        <taxon>Sphingobacteriia</taxon>
        <taxon>Sphingobacteriales</taxon>
        <taxon>Sphingobacteriaceae</taxon>
        <taxon>Pedobacter</taxon>
    </lineage>
</organism>
<dbReference type="InterPro" id="IPR047967">
    <property type="entry name" value="PolX_PHP"/>
</dbReference>
<comment type="caution">
    <text evidence="3">The sequence shown here is derived from an EMBL/GenBank/DDBJ whole genome shotgun (WGS) entry which is preliminary data.</text>
</comment>
<dbReference type="Pfam" id="PF14520">
    <property type="entry name" value="HHH_5"/>
    <property type="match status" value="1"/>
</dbReference>
<dbReference type="InterPro" id="IPR043519">
    <property type="entry name" value="NT_sf"/>
</dbReference>
<dbReference type="InterPro" id="IPR016195">
    <property type="entry name" value="Pol/histidinol_Pase-like"/>
</dbReference>
<dbReference type="EMBL" id="PYLS01000005">
    <property type="protein sequence ID" value="PST83855.1"/>
    <property type="molecule type" value="Genomic_DNA"/>
</dbReference>
<accession>A0A2T3HN36</accession>
<dbReference type="SUPFAM" id="SSF47802">
    <property type="entry name" value="DNA polymerase beta, N-terminal domain-like"/>
    <property type="match status" value="1"/>
</dbReference>
<dbReference type="Pfam" id="PF14716">
    <property type="entry name" value="HHH_8"/>
    <property type="match status" value="1"/>
</dbReference>
<dbReference type="GO" id="GO:0008270">
    <property type="term" value="F:zinc ion binding"/>
    <property type="evidence" value="ECO:0007669"/>
    <property type="project" value="TreeGrafter"/>
</dbReference>
<dbReference type="SMART" id="SM00483">
    <property type="entry name" value="POLXc"/>
    <property type="match status" value="1"/>
</dbReference>
<dbReference type="InterPro" id="IPR027421">
    <property type="entry name" value="DNA_pol_lamdba_lyase_dom_sf"/>
</dbReference>
<dbReference type="PIRSF" id="PIRSF005047">
    <property type="entry name" value="UCP005047_YshC"/>
    <property type="match status" value="1"/>
</dbReference>
<dbReference type="AlphaFoldDB" id="A0A2T3HN36"/>
<dbReference type="PANTHER" id="PTHR36928:SF1">
    <property type="entry name" value="PHOSPHATASE YCDX-RELATED"/>
    <property type="match status" value="1"/>
</dbReference>
<name>A0A2T3HN36_9SPHI</name>
<dbReference type="OrthoDB" id="9808747at2"/>
<dbReference type="PANTHER" id="PTHR36928">
    <property type="entry name" value="PHOSPHATASE YCDX-RELATED"/>
    <property type="match status" value="1"/>
</dbReference>
<dbReference type="SUPFAM" id="SSF47781">
    <property type="entry name" value="RuvA domain 2-like"/>
    <property type="match status" value="1"/>
</dbReference>
<keyword evidence="4" id="KW-1185">Reference proteome</keyword>
<dbReference type="InterPro" id="IPR022311">
    <property type="entry name" value="PolX-like"/>
</dbReference>
<evidence type="ECO:0000313" key="3">
    <source>
        <dbReference type="EMBL" id="PST83855.1"/>
    </source>
</evidence>
<dbReference type="InterPro" id="IPR003141">
    <property type="entry name" value="Pol/His_phosphatase_N"/>
</dbReference>
<dbReference type="SMART" id="SM00481">
    <property type="entry name" value="POLIIIAc"/>
    <property type="match status" value="1"/>
</dbReference>
<dbReference type="InterPro" id="IPR050243">
    <property type="entry name" value="PHP_phosphatase"/>
</dbReference>
<dbReference type="Proteomes" id="UP000240912">
    <property type="component" value="Unassembled WGS sequence"/>
</dbReference>
<evidence type="ECO:0000313" key="4">
    <source>
        <dbReference type="Proteomes" id="UP000240912"/>
    </source>
</evidence>
<dbReference type="InterPro" id="IPR010994">
    <property type="entry name" value="RuvA_2-like"/>
</dbReference>